<protein>
    <submittedName>
        <fullName evidence="1">Uncharacterized protein</fullName>
    </submittedName>
</protein>
<name>A0A9D3Q3A5_MEGAT</name>
<gene>
    <name evidence="1" type="ORF">MATL_G00122320</name>
</gene>
<accession>A0A9D3Q3A5</accession>
<evidence type="ECO:0000313" key="1">
    <source>
        <dbReference type="EMBL" id="KAG7471235.1"/>
    </source>
</evidence>
<organism evidence="1 2">
    <name type="scientific">Megalops atlanticus</name>
    <name type="common">Tarpon</name>
    <name type="synonym">Clupea gigantea</name>
    <dbReference type="NCBI Taxonomy" id="7932"/>
    <lineage>
        <taxon>Eukaryota</taxon>
        <taxon>Metazoa</taxon>
        <taxon>Chordata</taxon>
        <taxon>Craniata</taxon>
        <taxon>Vertebrata</taxon>
        <taxon>Euteleostomi</taxon>
        <taxon>Actinopterygii</taxon>
        <taxon>Neopterygii</taxon>
        <taxon>Teleostei</taxon>
        <taxon>Elopiformes</taxon>
        <taxon>Megalopidae</taxon>
        <taxon>Megalops</taxon>
    </lineage>
</organism>
<keyword evidence="2" id="KW-1185">Reference proteome</keyword>
<dbReference type="OrthoDB" id="10008580at2759"/>
<comment type="caution">
    <text evidence="1">The sequence shown here is derived from an EMBL/GenBank/DDBJ whole genome shotgun (WGS) entry which is preliminary data.</text>
</comment>
<dbReference type="Proteomes" id="UP001046870">
    <property type="component" value="Chromosome 9"/>
</dbReference>
<evidence type="ECO:0000313" key="2">
    <source>
        <dbReference type="Proteomes" id="UP001046870"/>
    </source>
</evidence>
<dbReference type="AlphaFoldDB" id="A0A9D3Q3A5"/>
<sequence length="223" mass="25983">MPVKNANKFQMDVIDVEDFMREPPSGFTVELRGTGYRFIRYDPDSFCVFIDEFDSAKGKVIFQNSPGRSIKVHTLKDYMHVRERLTSKRIVLMASACEHSTAWSKKAQKNAKVLKQYIVILDGSNPVIKWEMERGLDRTISSVAGESYKVKIDLSDLLQRWAGDNFHIVADGRKVKPDWRDAYFCLKYYSDALFDVPHWLGFNKRKFKISYYRKAEEGKQQKS</sequence>
<reference evidence="1" key="1">
    <citation type="submission" date="2021-01" db="EMBL/GenBank/DDBJ databases">
        <authorList>
            <person name="Zahm M."/>
            <person name="Roques C."/>
            <person name="Cabau C."/>
            <person name="Klopp C."/>
            <person name="Donnadieu C."/>
            <person name="Jouanno E."/>
            <person name="Lampietro C."/>
            <person name="Louis A."/>
            <person name="Herpin A."/>
            <person name="Echchiki A."/>
            <person name="Berthelot C."/>
            <person name="Parey E."/>
            <person name="Roest-Crollius H."/>
            <person name="Braasch I."/>
            <person name="Postlethwait J."/>
            <person name="Bobe J."/>
            <person name="Montfort J."/>
            <person name="Bouchez O."/>
            <person name="Begum T."/>
            <person name="Mejri S."/>
            <person name="Adams A."/>
            <person name="Chen W.-J."/>
            <person name="Guiguen Y."/>
        </authorList>
    </citation>
    <scope>NUCLEOTIDE SEQUENCE</scope>
    <source>
        <strain evidence="1">YG-15Mar2019-1</strain>
        <tissue evidence="1">Brain</tissue>
    </source>
</reference>
<proteinExistence type="predicted"/>
<dbReference type="EMBL" id="JAFDVH010000009">
    <property type="protein sequence ID" value="KAG7471235.1"/>
    <property type="molecule type" value="Genomic_DNA"/>
</dbReference>